<dbReference type="EMBL" id="BNJF01000001">
    <property type="protein sequence ID" value="GHO45192.1"/>
    <property type="molecule type" value="Genomic_DNA"/>
</dbReference>
<sequence>MPQSLSKRSYLGVGRESFPGTATSAPTVFHPTKSTMKGTKKREQLKEERGNRDGVYGIVDTTREGAIDPKGPFYVDTSPYFMLSAFGALATSQPDATNVPSLYKHDITLADQPPTLTLFKNYDAALYVGASAAVEKWTLKFASEGKTIEEDTSFKHLYPVKYAGVTLSPQFSDVQPFAGYAPTITLAGVQTLDIDDLTIEFDQKLTLWYPIGGSADFAAIYYGERNVKVEFTARFDTDTLYNHFFNDQRQDDSFVLNVKGKQLGSHSGTNYYEELNISVPVISYDSMEHDLSKDNVLIKAKSTAISNGTEPLISAYVQNLVTSYTL</sequence>
<evidence type="ECO:0000313" key="3">
    <source>
        <dbReference type="Proteomes" id="UP000612362"/>
    </source>
</evidence>
<accession>A0A8J3MQR8</accession>
<evidence type="ECO:0000256" key="1">
    <source>
        <dbReference type="SAM" id="MobiDB-lite"/>
    </source>
</evidence>
<name>A0A8J3MQR8_9CHLR</name>
<dbReference type="InterPro" id="IPR044000">
    <property type="entry name" value="Phage_tube_2"/>
</dbReference>
<keyword evidence="3" id="KW-1185">Reference proteome</keyword>
<feature type="region of interest" description="Disordered" evidence="1">
    <location>
        <begin position="1"/>
        <end position="50"/>
    </location>
</feature>
<feature type="compositionally biased region" description="Basic and acidic residues" evidence="1">
    <location>
        <begin position="41"/>
        <end position="50"/>
    </location>
</feature>
<organism evidence="2 3">
    <name type="scientific">Ktedonospora formicarum</name>
    <dbReference type="NCBI Taxonomy" id="2778364"/>
    <lineage>
        <taxon>Bacteria</taxon>
        <taxon>Bacillati</taxon>
        <taxon>Chloroflexota</taxon>
        <taxon>Ktedonobacteria</taxon>
        <taxon>Ktedonobacterales</taxon>
        <taxon>Ktedonobacteraceae</taxon>
        <taxon>Ktedonospora</taxon>
    </lineage>
</organism>
<gene>
    <name evidence="2" type="ORF">KSX_33550</name>
</gene>
<dbReference type="Pfam" id="PF18906">
    <property type="entry name" value="Phage_tube_2"/>
    <property type="match status" value="1"/>
</dbReference>
<feature type="compositionally biased region" description="Polar residues" evidence="1">
    <location>
        <begin position="20"/>
        <end position="37"/>
    </location>
</feature>
<comment type="caution">
    <text evidence="2">The sequence shown here is derived from an EMBL/GenBank/DDBJ whole genome shotgun (WGS) entry which is preliminary data.</text>
</comment>
<dbReference type="RefSeq" id="WP_220194540.1">
    <property type="nucleotide sequence ID" value="NZ_BNJF01000001.1"/>
</dbReference>
<evidence type="ECO:0000313" key="2">
    <source>
        <dbReference type="EMBL" id="GHO45192.1"/>
    </source>
</evidence>
<dbReference type="Proteomes" id="UP000612362">
    <property type="component" value="Unassembled WGS sequence"/>
</dbReference>
<proteinExistence type="predicted"/>
<reference evidence="2" key="1">
    <citation type="submission" date="2020-10" db="EMBL/GenBank/DDBJ databases">
        <title>Taxonomic study of unclassified bacteria belonging to the class Ktedonobacteria.</title>
        <authorList>
            <person name="Yabe S."/>
            <person name="Wang C.M."/>
            <person name="Zheng Y."/>
            <person name="Sakai Y."/>
            <person name="Cavaletti L."/>
            <person name="Monciardini P."/>
            <person name="Donadio S."/>
        </authorList>
    </citation>
    <scope>NUCLEOTIDE SEQUENCE</scope>
    <source>
        <strain evidence="2">SOSP1-1</strain>
    </source>
</reference>
<dbReference type="AlphaFoldDB" id="A0A8J3MQR8"/>
<protein>
    <submittedName>
        <fullName evidence="2">Uncharacterized protein</fullName>
    </submittedName>
</protein>